<dbReference type="KEGG" id="fhl:OE105_02340"/>
<dbReference type="Gene3D" id="3.30.70.2050">
    <property type="match status" value="1"/>
</dbReference>
<reference evidence="2" key="1">
    <citation type="submission" date="2022-09" db="EMBL/GenBank/DDBJ databases">
        <title>Complete Genomes of Fervidibacillus albus and Fervidibacillus halotolerans isolated from tidal flat sediments.</title>
        <authorList>
            <person name="Kwon K.K."/>
            <person name="Yang S.-H."/>
            <person name="Park M.J."/>
            <person name="Oh H.-M."/>
        </authorList>
    </citation>
    <scope>NUCLEOTIDE SEQUENCE</scope>
    <source>
        <strain evidence="2">MEBiC13594</strain>
    </source>
</reference>
<dbReference type="RefSeq" id="WP_275421120.1">
    <property type="nucleotide sequence ID" value="NZ_CP106877.1"/>
</dbReference>
<dbReference type="EMBL" id="CP106877">
    <property type="protein sequence ID" value="WAA12986.1"/>
    <property type="molecule type" value="Genomic_DNA"/>
</dbReference>
<evidence type="ECO:0000313" key="3">
    <source>
        <dbReference type="Proteomes" id="UP001164726"/>
    </source>
</evidence>
<dbReference type="PROSITE" id="PS51257">
    <property type="entry name" value="PROKAR_LIPOPROTEIN"/>
    <property type="match status" value="1"/>
</dbReference>
<dbReference type="AlphaFoldDB" id="A0A9E8M223"/>
<dbReference type="PANTHER" id="PTHR41247:SF1">
    <property type="entry name" value="HTH-TYPE TRANSCRIPTIONAL REPRESSOR YCNK"/>
    <property type="match status" value="1"/>
</dbReference>
<proteinExistence type="predicted"/>
<gene>
    <name evidence="2" type="ORF">OE105_02340</name>
</gene>
<protein>
    <submittedName>
        <fullName evidence="2">Nitrous oxide reductase accessory protein NosL</fullName>
    </submittedName>
</protein>
<organism evidence="2 3">
    <name type="scientific">Fervidibacillus halotolerans</name>
    <dbReference type="NCBI Taxonomy" id="2980027"/>
    <lineage>
        <taxon>Bacteria</taxon>
        <taxon>Bacillati</taxon>
        <taxon>Bacillota</taxon>
        <taxon>Bacilli</taxon>
        <taxon>Bacillales</taxon>
        <taxon>Bacillaceae</taxon>
        <taxon>Fervidibacillus</taxon>
    </lineage>
</organism>
<dbReference type="PANTHER" id="PTHR41247">
    <property type="entry name" value="HTH-TYPE TRANSCRIPTIONAL REPRESSOR YCNK"/>
    <property type="match status" value="1"/>
</dbReference>
<sequence length="184" mass="21411">MKSIKTSITILIILLFTLSACGKKEVQPVSINEETDKCEVCNMAVADNEFATQVVMENGKSYVYDDIGCMFVWFDENEDGDVAASFVRDFNTKEWIKTEEATYVYDRTVRTPMAYNVISFKNEKDAKAYMEENQGEVLTYDQLLKHDWPVNEEMKKMNMEQHQNHNHDEHDDHGHDHDEDHDGE</sequence>
<evidence type="ECO:0000256" key="1">
    <source>
        <dbReference type="SAM" id="MobiDB-lite"/>
    </source>
</evidence>
<dbReference type="InterPro" id="IPR008719">
    <property type="entry name" value="N2O_reductase_NosL"/>
</dbReference>
<dbReference type="SUPFAM" id="SSF160387">
    <property type="entry name" value="NosL/MerB-like"/>
    <property type="match status" value="1"/>
</dbReference>
<accession>A0A9E8M223</accession>
<dbReference type="Pfam" id="PF05573">
    <property type="entry name" value="NosL"/>
    <property type="match status" value="1"/>
</dbReference>
<keyword evidence="3" id="KW-1185">Reference proteome</keyword>
<evidence type="ECO:0000313" key="2">
    <source>
        <dbReference type="EMBL" id="WAA12986.1"/>
    </source>
</evidence>
<name>A0A9E8M223_9BACI</name>
<feature type="region of interest" description="Disordered" evidence="1">
    <location>
        <begin position="159"/>
        <end position="184"/>
    </location>
</feature>
<dbReference type="Proteomes" id="UP001164726">
    <property type="component" value="Chromosome"/>
</dbReference>